<evidence type="ECO:0000313" key="3">
    <source>
        <dbReference type="Proteomes" id="UP000294028"/>
    </source>
</evidence>
<protein>
    <recommendedName>
        <fullName evidence="4">Metal-dependent hydrolase</fullName>
    </recommendedName>
</protein>
<dbReference type="InterPro" id="IPR007404">
    <property type="entry name" value="YdjM-like"/>
</dbReference>
<dbReference type="EMBL" id="RZHH01000003">
    <property type="protein sequence ID" value="RYJ08627.1"/>
    <property type="molecule type" value="Genomic_DNA"/>
</dbReference>
<proteinExistence type="predicted"/>
<evidence type="ECO:0000313" key="2">
    <source>
        <dbReference type="EMBL" id="RYJ08627.1"/>
    </source>
</evidence>
<evidence type="ECO:0000256" key="1">
    <source>
        <dbReference type="SAM" id="Phobius"/>
    </source>
</evidence>
<dbReference type="GeneID" id="9989090"/>
<gene>
    <name evidence="2" type="ORF">ELS19_19265</name>
</gene>
<keyword evidence="1" id="KW-1133">Transmembrane helix</keyword>
<dbReference type="Proteomes" id="UP000294028">
    <property type="component" value="Unassembled WGS sequence"/>
</dbReference>
<dbReference type="OMA" id="WEHAALG"/>
<sequence>MYPIGHLALAYLSYVLYARVTDIQLPHGRPLAILVVASQLPDLVDKPLVYIGVLSSGRSLAHSLVVLVPVLLLVGTILVHLERRPLWPILSVGTLSHVLGDSYRLVLTQQWTELRFLLWPVFPAINYPNDGIPPWVRLLNHGFGLGMRVQFSLAIVAVAVWAWSRHQHPVKR</sequence>
<dbReference type="AlphaFoldDB" id="A0A482T6V0"/>
<dbReference type="Pfam" id="PF04307">
    <property type="entry name" value="YdjM"/>
    <property type="match status" value="1"/>
</dbReference>
<feature type="transmembrane region" description="Helical" evidence="1">
    <location>
        <begin position="60"/>
        <end position="81"/>
    </location>
</feature>
<evidence type="ECO:0008006" key="4">
    <source>
        <dbReference type="Google" id="ProtNLM"/>
    </source>
</evidence>
<keyword evidence="1" id="KW-0472">Membrane</keyword>
<feature type="transmembrane region" description="Helical" evidence="1">
    <location>
        <begin position="143"/>
        <end position="163"/>
    </location>
</feature>
<organism evidence="2 3">
    <name type="scientific">Halogeometricum borinquense</name>
    <dbReference type="NCBI Taxonomy" id="60847"/>
    <lineage>
        <taxon>Archaea</taxon>
        <taxon>Methanobacteriati</taxon>
        <taxon>Methanobacteriota</taxon>
        <taxon>Stenosarchaea group</taxon>
        <taxon>Halobacteria</taxon>
        <taxon>Halobacteriales</taxon>
        <taxon>Haloferacaceae</taxon>
        <taxon>Halogeometricum</taxon>
    </lineage>
</organism>
<keyword evidence="1" id="KW-0812">Transmembrane</keyword>
<name>A0A482T6V0_9EURY</name>
<comment type="caution">
    <text evidence="2">The sequence shown here is derived from an EMBL/GenBank/DDBJ whole genome shotgun (WGS) entry which is preliminary data.</text>
</comment>
<dbReference type="RefSeq" id="WP_006055918.1">
    <property type="nucleotide sequence ID" value="NZ_RZHH01000003.1"/>
</dbReference>
<reference evidence="2 3" key="1">
    <citation type="submission" date="2018-12" db="EMBL/GenBank/DDBJ databases">
        <title>Genome analysis provides insights into bioremediation potentialities of Halogeometricum borinquense strain N11.</title>
        <authorList>
            <person name="Najjari A."/>
            <person name="Youssef N."/>
            <person name="Fhoula I."/>
            <person name="Ben Dhia O."/>
            <person name="Mahjoubi M."/>
            <person name="Ouzari H.I."/>
            <person name="Cherif A."/>
        </authorList>
    </citation>
    <scope>NUCLEOTIDE SEQUENCE [LARGE SCALE GENOMIC DNA]</scope>
    <source>
        <strain evidence="2 3">N11</strain>
    </source>
</reference>
<accession>A0A482T6V0</accession>